<dbReference type="RefSeq" id="WP_054327127.1">
    <property type="nucleotide sequence ID" value="NZ_JACOPL010000005.1"/>
</dbReference>
<accession>A0A923RVN7</accession>
<dbReference type="AlphaFoldDB" id="A0A923RVN7"/>
<evidence type="ECO:0000256" key="1">
    <source>
        <dbReference type="SAM" id="MobiDB-lite"/>
    </source>
</evidence>
<keyword evidence="2" id="KW-0969">Cilium</keyword>
<evidence type="ECO:0000313" key="2">
    <source>
        <dbReference type="EMBL" id="MBC5725129.1"/>
    </source>
</evidence>
<dbReference type="SUPFAM" id="SSF101498">
    <property type="entry name" value="Anti-sigma factor FlgM"/>
    <property type="match status" value="1"/>
</dbReference>
<proteinExistence type="predicted"/>
<evidence type="ECO:0000313" key="3">
    <source>
        <dbReference type="Proteomes" id="UP000606499"/>
    </source>
</evidence>
<dbReference type="InterPro" id="IPR035890">
    <property type="entry name" value="Anti-sigma-28_factor_FlgM_sf"/>
</dbReference>
<keyword evidence="2" id="KW-0282">Flagellum</keyword>
<dbReference type="EMBL" id="JACOPL010000005">
    <property type="protein sequence ID" value="MBC5725129.1"/>
    <property type="molecule type" value="Genomic_DNA"/>
</dbReference>
<gene>
    <name evidence="2" type="ORF">H8S45_06615</name>
</gene>
<name>A0A923RVN7_9FIRM</name>
<comment type="caution">
    <text evidence="2">The sequence shown here is derived from an EMBL/GenBank/DDBJ whole genome shotgun (WGS) entry which is preliminary data.</text>
</comment>
<reference evidence="2" key="1">
    <citation type="submission" date="2020-08" db="EMBL/GenBank/DDBJ databases">
        <title>Genome public.</title>
        <authorList>
            <person name="Liu C."/>
            <person name="Sun Q."/>
        </authorList>
    </citation>
    <scope>NUCLEOTIDE SEQUENCE</scope>
    <source>
        <strain evidence="2">NSJ-28</strain>
    </source>
</reference>
<organism evidence="2 3">
    <name type="scientific">Agathobaculum faecis</name>
    <dbReference type="NCBI Taxonomy" id="2763013"/>
    <lineage>
        <taxon>Bacteria</taxon>
        <taxon>Bacillati</taxon>
        <taxon>Bacillota</taxon>
        <taxon>Clostridia</taxon>
        <taxon>Eubacteriales</taxon>
        <taxon>Butyricicoccaceae</taxon>
        <taxon>Agathobaculum</taxon>
    </lineage>
</organism>
<sequence length="96" mass="10882">MMIPKTGGLSPLAIHRPQPEENESQPVGTAQFDRVELTTSQYTEEQRFAHELAGRIAQEVRTYRCETLPELQEQVQTGAYQYDINELAARIMLFGG</sequence>
<feature type="region of interest" description="Disordered" evidence="1">
    <location>
        <begin position="1"/>
        <end position="31"/>
    </location>
</feature>
<keyword evidence="2" id="KW-0966">Cell projection</keyword>
<protein>
    <submittedName>
        <fullName evidence="2">Flagellar biosynthesis anti-sigma factor FlgM</fullName>
    </submittedName>
</protein>
<keyword evidence="3" id="KW-1185">Reference proteome</keyword>
<dbReference type="Proteomes" id="UP000606499">
    <property type="component" value="Unassembled WGS sequence"/>
</dbReference>